<evidence type="ECO:0000313" key="2">
    <source>
        <dbReference type="Proteomes" id="UP000002522"/>
    </source>
</evidence>
<dbReference type="AlphaFoldDB" id="Q8EUZ9"/>
<proteinExistence type="predicted"/>
<protein>
    <submittedName>
        <fullName evidence="1">Uncharacterized protein</fullName>
    </submittedName>
</protein>
<dbReference type="HOGENOM" id="CLU_2480030_0_0_14"/>
<dbReference type="InParanoid" id="Q8EUZ9"/>
<gene>
    <name evidence="1" type="ordered locus">MYPE7680</name>
</gene>
<dbReference type="EMBL" id="BA000026">
    <property type="protein sequence ID" value="BAC44562.1"/>
    <property type="molecule type" value="Genomic_DNA"/>
</dbReference>
<evidence type="ECO:0000313" key="1">
    <source>
        <dbReference type="EMBL" id="BAC44562.1"/>
    </source>
</evidence>
<name>Q8EUZ9_MALP2</name>
<reference evidence="1 2" key="1">
    <citation type="journal article" date="2002" name="Nucleic Acids Res.">
        <title>The complete genomic sequence of Mycoplasma penetrans, an intracellular bacterial pathogen in humans.</title>
        <authorList>
            <person name="Sasaki Y."/>
            <person name="Ishikawa J."/>
            <person name="Yamashita A."/>
            <person name="Oshima K."/>
            <person name="Kenri T."/>
            <person name="Furuya K."/>
            <person name="Yoshino C."/>
            <person name="Horino A."/>
            <person name="Shiba T."/>
            <person name="Sasaki T."/>
            <person name="Hattori M."/>
        </authorList>
    </citation>
    <scope>NUCLEOTIDE SEQUENCE [LARGE SCALE GENOMIC DNA]</scope>
    <source>
        <strain evidence="1 2">HF-2</strain>
    </source>
</reference>
<dbReference type="STRING" id="272633.gene:10731891"/>
<accession>Q8EUZ9</accession>
<dbReference type="Proteomes" id="UP000002522">
    <property type="component" value="Chromosome"/>
</dbReference>
<organism evidence="1 2">
    <name type="scientific">Malacoplasma penetrans (strain HF-2)</name>
    <name type="common">Mycoplasma penetrans</name>
    <dbReference type="NCBI Taxonomy" id="272633"/>
    <lineage>
        <taxon>Bacteria</taxon>
        <taxon>Bacillati</taxon>
        <taxon>Mycoplasmatota</taxon>
        <taxon>Mycoplasmoidales</taxon>
        <taxon>Mycoplasmoidaceae</taxon>
        <taxon>Malacoplasma</taxon>
    </lineage>
</organism>
<keyword evidence="2" id="KW-1185">Reference proteome</keyword>
<dbReference type="KEGG" id="mpe:MYPE7680"/>
<dbReference type="RefSeq" id="WP_011077591.1">
    <property type="nucleotide sequence ID" value="NC_004432.1"/>
</dbReference>
<sequence length="87" mass="10433">MKDTLIIIKCPSGFIFSQIAKKKIEETTKLKTLNYEVLMNPSFEQIKEINQYKKIYLITNIKNDELWKSKDWEKIDLNDFIQNPSKY</sequence>